<dbReference type="Proteomes" id="UP000006502">
    <property type="component" value="Chromosome"/>
</dbReference>
<dbReference type="PATRIC" id="fig|1212765.3.peg.3"/>
<dbReference type="AlphaFoldDB" id="I7BID6"/>
<accession>I7BID6</accession>
<keyword evidence="3" id="KW-1185">Reference proteome</keyword>
<name>I7BID6_MYCHA</name>
<keyword evidence="1" id="KW-1133">Transmembrane helix</keyword>
<proteinExistence type="predicted"/>
<evidence type="ECO:0000313" key="2">
    <source>
        <dbReference type="EMBL" id="AFO51583.1"/>
    </source>
</evidence>
<feature type="transmembrane region" description="Helical" evidence="1">
    <location>
        <begin position="27"/>
        <end position="45"/>
    </location>
</feature>
<reference evidence="3" key="2">
    <citation type="submission" date="2012-07" db="EMBL/GenBank/DDBJ databases">
        <title>Complete genome sequence of 'Candidatus Mycoplasma haemolamae'.</title>
        <authorList>
            <person name="Guimaraes A.M.S."/>
            <person name="Toth B."/>
            <person name="Santos A.P."/>
            <person name="Nascimento N.C."/>
            <person name="Sojka J.E."/>
            <person name="Messick J.B."/>
        </authorList>
    </citation>
    <scope>NUCLEOTIDE SEQUENCE [LARGE SCALE GENOMIC DNA]</scope>
    <source>
        <strain evidence="3">Purdue</strain>
    </source>
</reference>
<dbReference type="EMBL" id="CP003731">
    <property type="protein sequence ID" value="AFO51583.1"/>
    <property type="molecule type" value="Genomic_DNA"/>
</dbReference>
<organism evidence="2 3">
    <name type="scientific">Mycoplasma haematolamae (strain Purdue)</name>
    <dbReference type="NCBI Taxonomy" id="1212765"/>
    <lineage>
        <taxon>Bacteria</taxon>
        <taxon>Bacillati</taxon>
        <taxon>Mycoplasmatota</taxon>
        <taxon>Mollicutes</taxon>
        <taxon>Mycoplasmataceae</taxon>
        <taxon>Mycoplasma</taxon>
    </lineage>
</organism>
<feature type="transmembrane region" description="Helical" evidence="1">
    <location>
        <begin position="146"/>
        <end position="171"/>
    </location>
</feature>
<evidence type="ECO:0000256" key="1">
    <source>
        <dbReference type="SAM" id="Phobius"/>
    </source>
</evidence>
<dbReference type="HOGENOM" id="CLU_926954_0_0_14"/>
<evidence type="ECO:0000313" key="3">
    <source>
        <dbReference type="Proteomes" id="UP000006502"/>
    </source>
</evidence>
<feature type="transmembrane region" description="Helical" evidence="1">
    <location>
        <begin position="238"/>
        <end position="258"/>
    </location>
</feature>
<feature type="transmembrane region" description="Helical" evidence="1">
    <location>
        <begin position="191"/>
        <end position="209"/>
    </location>
</feature>
<dbReference type="KEGG" id="mhl:MHLP_00015"/>
<protein>
    <submittedName>
        <fullName evidence="2">Membrane protein</fullName>
    </submittedName>
</protein>
<keyword evidence="1" id="KW-0472">Membrane</keyword>
<keyword evidence="1" id="KW-0812">Transmembrane</keyword>
<dbReference type="STRING" id="1212765.MHLP_00015"/>
<gene>
    <name evidence="2" type="ordered locus">MHLP_00015</name>
</gene>
<reference evidence="2 3" key="1">
    <citation type="journal article" date="2012" name="J. Bacteriol.">
        <title>Genome Sequence of "Candidatus Mycoplasma haemolamae" Strain Purdue, a Red Blood Cell Pathogen of Alpacas (Vicugna pacos) and Llamas (Lama glama).</title>
        <authorList>
            <person name="Guimaraes A.M."/>
            <person name="Toth B."/>
            <person name="Santos A.P."/>
            <person name="do Nascimento N.C."/>
            <person name="Kritchevsky J.E."/>
            <person name="Messick J.B."/>
        </authorList>
    </citation>
    <scope>NUCLEOTIDE SEQUENCE [LARGE SCALE GENOMIC DNA]</scope>
    <source>
        <strain evidence="2 3">Purdue</strain>
    </source>
</reference>
<feature type="transmembrane region" description="Helical" evidence="1">
    <location>
        <begin position="98"/>
        <end position="119"/>
    </location>
</feature>
<sequence length="300" mass="35789">MRLVSNVQFNYETNFNSFIKHEKNFKLCIQIFIIVSSIVVSILLSDKVQKLLNEYALRFFKTFSTGEYIKDFFQHSVALESEQITKDFQNPFTDYRRYFYGLIIFFTLEKIRICCRYFCSIKKWDKFTLSYGIYENERFLCVKRELLTALGSILAFGVSLVFFFVILGVAIFKELSKSSSFENNFMFESVIFALFFWLAFVVFFCLHIYERFHNYYRNYLKNNKIDQRRDAMKTISSLLWHYLLNIGGLIMVALNFPIDLFVGFLCLKFVPWRSVYRSIKLADLTPSERLFYSPKLLSYS</sequence>